<evidence type="ECO:0000313" key="2">
    <source>
        <dbReference type="Proteomes" id="UP001497382"/>
    </source>
</evidence>
<accession>A0AAV1ZDY6</accession>
<dbReference type="Proteomes" id="UP001497382">
    <property type="component" value="Unassembled WGS sequence"/>
</dbReference>
<dbReference type="EMBL" id="CAXIEN010000035">
    <property type="protein sequence ID" value="CAL1268676.1"/>
    <property type="molecule type" value="Genomic_DNA"/>
</dbReference>
<proteinExistence type="predicted"/>
<sequence length="28" mass="3128">MPAQVLFSSSDLSSKLRARSGRSSLFIW</sequence>
<evidence type="ECO:0000313" key="1">
    <source>
        <dbReference type="EMBL" id="CAL1268676.1"/>
    </source>
</evidence>
<keyword evidence="2" id="KW-1185">Reference proteome</keyword>
<organism evidence="1 2">
    <name type="scientific">Larinioides sclopetarius</name>
    <dbReference type="NCBI Taxonomy" id="280406"/>
    <lineage>
        <taxon>Eukaryota</taxon>
        <taxon>Metazoa</taxon>
        <taxon>Ecdysozoa</taxon>
        <taxon>Arthropoda</taxon>
        <taxon>Chelicerata</taxon>
        <taxon>Arachnida</taxon>
        <taxon>Araneae</taxon>
        <taxon>Araneomorphae</taxon>
        <taxon>Entelegynae</taxon>
        <taxon>Araneoidea</taxon>
        <taxon>Araneidae</taxon>
        <taxon>Larinioides</taxon>
    </lineage>
</organism>
<gene>
    <name evidence="1" type="ORF">LARSCL_LOCUS4309</name>
</gene>
<reference evidence="1 2" key="1">
    <citation type="submission" date="2024-04" db="EMBL/GenBank/DDBJ databases">
        <authorList>
            <person name="Rising A."/>
            <person name="Reimegard J."/>
            <person name="Sonavane S."/>
            <person name="Akerstrom W."/>
            <person name="Nylinder S."/>
            <person name="Hedman E."/>
            <person name="Kallberg Y."/>
        </authorList>
    </citation>
    <scope>NUCLEOTIDE SEQUENCE [LARGE SCALE GENOMIC DNA]</scope>
</reference>
<protein>
    <submittedName>
        <fullName evidence="1">Uncharacterized protein</fullName>
    </submittedName>
</protein>
<comment type="caution">
    <text evidence="1">The sequence shown here is derived from an EMBL/GenBank/DDBJ whole genome shotgun (WGS) entry which is preliminary data.</text>
</comment>
<dbReference type="AlphaFoldDB" id="A0AAV1ZDY6"/>
<name>A0AAV1ZDY6_9ARAC</name>